<organism evidence="6 7">
    <name type="scientific">Saccharothrix hoggarensis</name>
    <dbReference type="NCBI Taxonomy" id="913853"/>
    <lineage>
        <taxon>Bacteria</taxon>
        <taxon>Bacillati</taxon>
        <taxon>Actinomycetota</taxon>
        <taxon>Actinomycetes</taxon>
        <taxon>Pseudonocardiales</taxon>
        <taxon>Pseudonocardiaceae</taxon>
        <taxon>Saccharothrix</taxon>
    </lineage>
</organism>
<dbReference type="Pfam" id="PF00296">
    <property type="entry name" value="Bac_luciferase"/>
    <property type="match status" value="1"/>
</dbReference>
<dbReference type="EMBL" id="JBHTLK010000017">
    <property type="protein sequence ID" value="MFD1146666.1"/>
    <property type="molecule type" value="Genomic_DNA"/>
</dbReference>
<dbReference type="InterPro" id="IPR011251">
    <property type="entry name" value="Luciferase-like_dom"/>
</dbReference>
<dbReference type="InterPro" id="IPR036661">
    <property type="entry name" value="Luciferase-like_sf"/>
</dbReference>
<evidence type="ECO:0000256" key="1">
    <source>
        <dbReference type="ARBA" id="ARBA00022630"/>
    </source>
</evidence>
<dbReference type="InterPro" id="IPR050172">
    <property type="entry name" value="SsuD_RutA_monooxygenase"/>
</dbReference>
<dbReference type="RefSeq" id="WP_380720808.1">
    <property type="nucleotide sequence ID" value="NZ_JBHTLK010000017.1"/>
</dbReference>
<sequence>MTDLRFGISLATPGSHDDLVRTCQTAEAHGFDTVVAVDHLGPNRTSPFQVLLAAAHASDRLTVGTYVLNTAFWNPWMLAREVQTIQRLTGNRLELGLGAGIIKQEFDAAGIPWRPMDDRMAHLRSTLDELAALLGPEEGVRAPRTLIGGTGDRALTFAARHADIVSIGGILHVKGKATGNFRIIDAAETDGRVALVRAAAGDRDVELNSFVQVVELTDDRTAAAERIAADWELPVEVVLDSPFVLLGTEHEIAAQVAANHRRYGFTAVYVQRPYLDALGPAIKIARSLV</sequence>
<accession>A0ABW3QPI1</accession>
<evidence type="ECO:0000259" key="5">
    <source>
        <dbReference type="Pfam" id="PF00296"/>
    </source>
</evidence>
<dbReference type="SUPFAM" id="SSF51679">
    <property type="entry name" value="Bacterial luciferase-like"/>
    <property type="match status" value="1"/>
</dbReference>
<proteinExistence type="predicted"/>
<keyword evidence="3" id="KW-0560">Oxidoreductase</keyword>
<comment type="caution">
    <text evidence="6">The sequence shown here is derived from an EMBL/GenBank/DDBJ whole genome shotgun (WGS) entry which is preliminary data.</text>
</comment>
<evidence type="ECO:0000256" key="4">
    <source>
        <dbReference type="ARBA" id="ARBA00023033"/>
    </source>
</evidence>
<dbReference type="PANTHER" id="PTHR42847:SF4">
    <property type="entry name" value="ALKANESULFONATE MONOOXYGENASE-RELATED"/>
    <property type="match status" value="1"/>
</dbReference>
<evidence type="ECO:0000256" key="2">
    <source>
        <dbReference type="ARBA" id="ARBA00022643"/>
    </source>
</evidence>
<evidence type="ECO:0000256" key="3">
    <source>
        <dbReference type="ARBA" id="ARBA00023002"/>
    </source>
</evidence>
<evidence type="ECO:0000313" key="6">
    <source>
        <dbReference type="EMBL" id="MFD1146666.1"/>
    </source>
</evidence>
<keyword evidence="2" id="KW-0288">FMN</keyword>
<protein>
    <submittedName>
        <fullName evidence="6">TIGR03621 family F420-dependent LLM class oxidoreductase</fullName>
    </submittedName>
</protein>
<dbReference type="InterPro" id="IPR019923">
    <property type="entry name" value="Lucif-like_OxRdtase_MSMEG_2516"/>
</dbReference>
<name>A0ABW3QPI1_9PSEU</name>
<keyword evidence="4" id="KW-0503">Monooxygenase</keyword>
<keyword evidence="1" id="KW-0285">Flavoprotein</keyword>
<gene>
    <name evidence="6" type="ORF">ACFQ3T_05995</name>
</gene>
<dbReference type="Gene3D" id="3.20.20.30">
    <property type="entry name" value="Luciferase-like domain"/>
    <property type="match status" value="1"/>
</dbReference>
<feature type="domain" description="Luciferase-like" evidence="5">
    <location>
        <begin position="11"/>
        <end position="192"/>
    </location>
</feature>
<dbReference type="NCBIfam" id="TIGR03621">
    <property type="entry name" value="F420_MSMEG_2516"/>
    <property type="match status" value="1"/>
</dbReference>
<dbReference type="PANTHER" id="PTHR42847">
    <property type="entry name" value="ALKANESULFONATE MONOOXYGENASE"/>
    <property type="match status" value="1"/>
</dbReference>
<dbReference type="Proteomes" id="UP001597168">
    <property type="component" value="Unassembled WGS sequence"/>
</dbReference>
<evidence type="ECO:0000313" key="7">
    <source>
        <dbReference type="Proteomes" id="UP001597168"/>
    </source>
</evidence>
<keyword evidence="7" id="KW-1185">Reference proteome</keyword>
<reference evidence="7" key="1">
    <citation type="journal article" date="2019" name="Int. J. Syst. Evol. Microbiol.">
        <title>The Global Catalogue of Microorganisms (GCM) 10K type strain sequencing project: providing services to taxonomists for standard genome sequencing and annotation.</title>
        <authorList>
            <consortium name="The Broad Institute Genomics Platform"/>
            <consortium name="The Broad Institute Genome Sequencing Center for Infectious Disease"/>
            <person name="Wu L."/>
            <person name="Ma J."/>
        </authorList>
    </citation>
    <scope>NUCLEOTIDE SEQUENCE [LARGE SCALE GENOMIC DNA]</scope>
    <source>
        <strain evidence="7">CCUG 60214</strain>
    </source>
</reference>